<name>A0A382ZLH8_9ZZZZ</name>
<dbReference type="SUPFAM" id="SSF55486">
    <property type="entry name" value="Metalloproteases ('zincins'), catalytic domain"/>
    <property type="match status" value="1"/>
</dbReference>
<dbReference type="EMBL" id="UINC01184747">
    <property type="protein sequence ID" value="SVD96099.1"/>
    <property type="molecule type" value="Genomic_DNA"/>
</dbReference>
<accession>A0A382ZLH8</accession>
<sequence>MSHILPKDSNQMMDWSWDNYIPFFNYLEGFALNSDNISDWMKYWSDISELIGEVGTSVYVSTTVDTTDEEAKARYHKFLEEISENVSSRNQKLKIKFLKSKVSPANFDIPLRGMKSEVDLFSEENLPLLTSDAKLSKEYDEIIGSQTVKWNNEEVTLTQLSPIMLET</sequence>
<reference evidence="1" key="1">
    <citation type="submission" date="2018-05" db="EMBL/GenBank/DDBJ databases">
        <authorList>
            <person name="Lanie J.A."/>
            <person name="Ng W.-L."/>
            <person name="Kazmierczak K.M."/>
            <person name="Andrzejewski T.M."/>
            <person name="Davidsen T.M."/>
            <person name="Wayne K.J."/>
            <person name="Tettelin H."/>
            <person name="Glass J.I."/>
            <person name="Rusch D."/>
            <person name="Podicherti R."/>
            <person name="Tsui H.-C.T."/>
            <person name="Winkler M.E."/>
        </authorList>
    </citation>
    <scope>NUCLEOTIDE SEQUENCE</scope>
</reference>
<evidence type="ECO:0000313" key="1">
    <source>
        <dbReference type="EMBL" id="SVD96099.1"/>
    </source>
</evidence>
<dbReference type="AlphaFoldDB" id="A0A382ZLH8"/>
<gene>
    <name evidence="1" type="ORF">METZ01_LOCUS448953</name>
</gene>
<dbReference type="Gene3D" id="1.10.1370.30">
    <property type="match status" value="1"/>
</dbReference>
<organism evidence="1">
    <name type="scientific">marine metagenome</name>
    <dbReference type="NCBI Taxonomy" id="408172"/>
    <lineage>
        <taxon>unclassified sequences</taxon>
        <taxon>metagenomes</taxon>
        <taxon>ecological metagenomes</taxon>
    </lineage>
</organism>
<protein>
    <submittedName>
        <fullName evidence="1">Uncharacterized protein</fullName>
    </submittedName>
</protein>
<proteinExistence type="predicted"/>
<feature type="non-terminal residue" evidence="1">
    <location>
        <position position="167"/>
    </location>
</feature>